<evidence type="ECO:0000313" key="1">
    <source>
        <dbReference type="EMBL" id="EBA06337.1"/>
    </source>
</evidence>
<sequence>MSSDVTILAIVAAFVTYATARASGWKFSASRFLAEKLVRALYKCVGASYAEKKEPQKRSTAWDFAN</sequence>
<reference evidence="1 2" key="1">
    <citation type="submission" date="2006-06" db="EMBL/GenBank/DDBJ databases">
        <authorList>
            <person name="Moran M.A."/>
            <person name="Ferriera S."/>
            <person name="Johnson J."/>
            <person name="Kravitz S."/>
            <person name="Beeson K."/>
            <person name="Sutton G."/>
            <person name="Rogers Y.-H."/>
            <person name="Friedman R."/>
            <person name="Frazier M."/>
            <person name="Venter J.C."/>
        </authorList>
    </citation>
    <scope>NUCLEOTIDE SEQUENCE [LARGE SCALE GENOMIC DNA]</scope>
    <source>
        <strain evidence="1 2">E-37</strain>
    </source>
</reference>
<dbReference type="Proteomes" id="UP000005713">
    <property type="component" value="Unassembled WGS sequence"/>
</dbReference>
<dbReference type="AlphaFoldDB" id="A3K8V4"/>
<dbReference type="RefSeq" id="WP_005862615.1">
    <property type="nucleotide sequence ID" value="NZ_AAYA01000016.1"/>
</dbReference>
<keyword evidence="2" id="KW-1185">Reference proteome</keyword>
<dbReference type="OrthoDB" id="9853773at2"/>
<proteinExistence type="predicted"/>
<keyword evidence="1" id="KW-0808">Transferase</keyword>
<name>A3K8V4_SAGS3</name>
<dbReference type="EMBL" id="AAYA01000016">
    <property type="protein sequence ID" value="EBA06337.1"/>
    <property type="molecule type" value="Genomic_DNA"/>
</dbReference>
<dbReference type="GO" id="GO:0003852">
    <property type="term" value="F:2-isopropylmalate synthase activity"/>
    <property type="evidence" value="ECO:0007669"/>
    <property type="project" value="UniProtKB-EC"/>
</dbReference>
<accession>A3K8V4</accession>
<evidence type="ECO:0000313" key="2">
    <source>
        <dbReference type="Proteomes" id="UP000005713"/>
    </source>
</evidence>
<gene>
    <name evidence="1" type="ORF">SSE37_17905</name>
</gene>
<dbReference type="EC" id="2.3.3.13" evidence="1"/>
<comment type="caution">
    <text evidence="1">The sequence shown here is derived from an EMBL/GenBank/DDBJ whole genome shotgun (WGS) entry which is preliminary data.</text>
</comment>
<keyword evidence="1" id="KW-0012">Acyltransferase</keyword>
<organism evidence="1 2">
    <name type="scientific">Sagittula stellata (strain ATCC 700073 / DSM 11524 / E-37)</name>
    <dbReference type="NCBI Taxonomy" id="388399"/>
    <lineage>
        <taxon>Bacteria</taxon>
        <taxon>Pseudomonadati</taxon>
        <taxon>Pseudomonadota</taxon>
        <taxon>Alphaproteobacteria</taxon>
        <taxon>Rhodobacterales</taxon>
        <taxon>Roseobacteraceae</taxon>
        <taxon>Sagittula</taxon>
    </lineage>
</organism>
<protein>
    <submittedName>
        <fullName evidence="1">2-isopropylmalate synthase</fullName>
        <ecNumber evidence="1">2.3.3.13</ecNumber>
    </submittedName>
</protein>